<evidence type="ECO:0000256" key="2">
    <source>
        <dbReference type="ARBA" id="ARBA00022741"/>
    </source>
</evidence>
<name>A0ABW3FV01_9PSEU</name>
<dbReference type="InterPro" id="IPR006016">
    <property type="entry name" value="UspA"/>
</dbReference>
<dbReference type="Gene3D" id="3.40.50.620">
    <property type="entry name" value="HUPs"/>
    <property type="match status" value="2"/>
</dbReference>
<comment type="caution">
    <text evidence="5">The sequence shown here is derived from an EMBL/GenBank/DDBJ whole genome shotgun (WGS) entry which is preliminary data.</text>
</comment>
<feature type="domain" description="UspA" evidence="4">
    <location>
        <begin position="8"/>
        <end position="147"/>
    </location>
</feature>
<gene>
    <name evidence="5" type="ORF">ACFQ16_12630</name>
</gene>
<keyword evidence="2" id="KW-0547">Nucleotide-binding</keyword>
<dbReference type="InterPro" id="IPR006015">
    <property type="entry name" value="Universal_stress_UspA"/>
</dbReference>
<dbReference type="PANTHER" id="PTHR46268:SF27">
    <property type="entry name" value="UNIVERSAL STRESS PROTEIN RV2623"/>
    <property type="match status" value="1"/>
</dbReference>
<dbReference type="InterPro" id="IPR014729">
    <property type="entry name" value="Rossmann-like_a/b/a_fold"/>
</dbReference>
<dbReference type="Proteomes" id="UP001597018">
    <property type="component" value="Unassembled WGS sequence"/>
</dbReference>
<sequence length="304" mass="31602">MSEVRAGPVVVGIDGSAIARNAVRWAAQEARRRDARLRIVYGDVFALPALPDMPGLHWGKEQHVVVRRQVETWLSAAAEVAAEHAPDVPVETASLPGTPEKVLIAESAQAGLMVVGDRGFGGFTGLLAGSAAVAVVAHGRCPTVVVRGAEPTFAADGPVVVGVNGPPSPRGGAPGRGAVAERVLAHGFDVADTRSVPLRVVHTWHALDVPRPPGGLAAKQVREREELYVAELLAGWQQRYPDVAVERFVGPGSAAVALLEQSERAQLLVVGSRGRGGFAGLLLGSTSQALIHHAGCPVLVIPTA</sequence>
<reference evidence="6" key="1">
    <citation type="journal article" date="2019" name="Int. J. Syst. Evol. Microbiol.">
        <title>The Global Catalogue of Microorganisms (GCM) 10K type strain sequencing project: providing services to taxonomists for standard genome sequencing and annotation.</title>
        <authorList>
            <consortium name="The Broad Institute Genomics Platform"/>
            <consortium name="The Broad Institute Genome Sequencing Center for Infectious Disease"/>
            <person name="Wu L."/>
            <person name="Ma J."/>
        </authorList>
    </citation>
    <scope>NUCLEOTIDE SEQUENCE [LARGE SCALE GENOMIC DNA]</scope>
    <source>
        <strain evidence="6">CCUG 56401</strain>
    </source>
</reference>
<accession>A0ABW3FV01</accession>
<proteinExistence type="inferred from homology"/>
<dbReference type="EMBL" id="JBHTIW010000007">
    <property type="protein sequence ID" value="MFD0920591.1"/>
    <property type="molecule type" value="Genomic_DNA"/>
</dbReference>
<evidence type="ECO:0000256" key="1">
    <source>
        <dbReference type="ARBA" id="ARBA00008791"/>
    </source>
</evidence>
<organism evidence="5 6">
    <name type="scientific">Saccharopolyspora rosea</name>
    <dbReference type="NCBI Taxonomy" id="524884"/>
    <lineage>
        <taxon>Bacteria</taxon>
        <taxon>Bacillati</taxon>
        <taxon>Actinomycetota</taxon>
        <taxon>Actinomycetes</taxon>
        <taxon>Pseudonocardiales</taxon>
        <taxon>Pseudonocardiaceae</taxon>
        <taxon>Saccharopolyspora</taxon>
    </lineage>
</organism>
<protein>
    <submittedName>
        <fullName evidence="5">Universal stress protein</fullName>
    </submittedName>
</protein>
<keyword evidence="3" id="KW-0067">ATP-binding</keyword>
<dbReference type="SUPFAM" id="SSF52402">
    <property type="entry name" value="Adenine nucleotide alpha hydrolases-like"/>
    <property type="match status" value="2"/>
</dbReference>
<feature type="domain" description="UspA" evidence="4">
    <location>
        <begin position="180"/>
        <end position="302"/>
    </location>
</feature>
<dbReference type="PRINTS" id="PR01438">
    <property type="entry name" value="UNVRSLSTRESS"/>
</dbReference>
<evidence type="ECO:0000259" key="4">
    <source>
        <dbReference type="Pfam" id="PF00582"/>
    </source>
</evidence>
<dbReference type="Pfam" id="PF00582">
    <property type="entry name" value="Usp"/>
    <property type="match status" value="2"/>
</dbReference>
<comment type="similarity">
    <text evidence="1">Belongs to the universal stress protein A family.</text>
</comment>
<dbReference type="PANTHER" id="PTHR46268">
    <property type="entry name" value="STRESS RESPONSE PROTEIN NHAX"/>
    <property type="match status" value="1"/>
</dbReference>
<evidence type="ECO:0000313" key="5">
    <source>
        <dbReference type="EMBL" id="MFD0920591.1"/>
    </source>
</evidence>
<dbReference type="RefSeq" id="WP_263248220.1">
    <property type="nucleotide sequence ID" value="NZ_BAABLT010000005.1"/>
</dbReference>
<evidence type="ECO:0000313" key="6">
    <source>
        <dbReference type="Proteomes" id="UP001597018"/>
    </source>
</evidence>
<keyword evidence="6" id="KW-1185">Reference proteome</keyword>
<evidence type="ECO:0000256" key="3">
    <source>
        <dbReference type="ARBA" id="ARBA00022840"/>
    </source>
</evidence>